<comment type="catalytic activity">
    <reaction evidence="1">
        <text>Cleavage of an N-acetyl or N-formyl amino acid from the N-terminus of a polypeptide.</text>
        <dbReference type="EC" id="3.4.19.1"/>
    </reaction>
</comment>
<dbReference type="OMA" id="CEMHEYP"/>
<dbReference type="EC" id="3.4.19.1" evidence="5"/>
<evidence type="ECO:0000313" key="11">
    <source>
        <dbReference type="EMBL" id="KAG8466723.1"/>
    </source>
</evidence>
<evidence type="ECO:0000259" key="10">
    <source>
        <dbReference type="Pfam" id="PF19283"/>
    </source>
</evidence>
<dbReference type="Gene3D" id="3.40.50.1820">
    <property type="entry name" value="alpha/beta hydrolase"/>
    <property type="match status" value="1"/>
</dbReference>
<feature type="compositionally biased region" description="Gly residues" evidence="8">
    <location>
        <begin position="198"/>
        <end position="212"/>
    </location>
</feature>
<keyword evidence="7" id="KW-0378">Hydrolase</keyword>
<dbReference type="GO" id="GO:0006508">
    <property type="term" value="P:proteolysis"/>
    <property type="evidence" value="ECO:0007669"/>
    <property type="project" value="InterPro"/>
</dbReference>
<comment type="caution">
    <text evidence="11">The sequence shown here is derived from an EMBL/GenBank/DDBJ whole genome shotgun (WGS) entry which is preliminary data.</text>
</comment>
<evidence type="ECO:0000259" key="9">
    <source>
        <dbReference type="Pfam" id="PF00326"/>
    </source>
</evidence>
<feature type="region of interest" description="Disordered" evidence="8">
    <location>
        <begin position="198"/>
        <end position="217"/>
    </location>
</feature>
<protein>
    <recommendedName>
        <fullName evidence="5">acylaminoacyl-peptidase</fullName>
        <ecNumber evidence="5">3.4.19.1</ecNumber>
    </recommendedName>
</protein>
<name>A0A8J5XKZ6_DIALT</name>
<evidence type="ECO:0000313" key="12">
    <source>
        <dbReference type="Proteomes" id="UP000751190"/>
    </source>
</evidence>
<dbReference type="OrthoDB" id="416344at2759"/>
<evidence type="ECO:0000256" key="6">
    <source>
        <dbReference type="ARBA" id="ARBA00022490"/>
    </source>
</evidence>
<keyword evidence="12" id="KW-1185">Reference proteome</keyword>
<dbReference type="GO" id="GO:0004252">
    <property type="term" value="F:serine-type endopeptidase activity"/>
    <property type="evidence" value="ECO:0007669"/>
    <property type="project" value="TreeGrafter"/>
</dbReference>
<organism evidence="11 12">
    <name type="scientific">Diacronema lutheri</name>
    <name type="common">Unicellular marine alga</name>
    <name type="synonym">Monochrysis lutheri</name>
    <dbReference type="NCBI Taxonomy" id="2081491"/>
    <lineage>
        <taxon>Eukaryota</taxon>
        <taxon>Haptista</taxon>
        <taxon>Haptophyta</taxon>
        <taxon>Pavlovophyceae</taxon>
        <taxon>Pavlovales</taxon>
        <taxon>Pavlovaceae</taxon>
        <taxon>Diacronema</taxon>
    </lineage>
</organism>
<dbReference type="Pfam" id="PF19283">
    <property type="entry name" value="APEH_N"/>
    <property type="match status" value="1"/>
</dbReference>
<proteinExistence type="inferred from homology"/>
<evidence type="ECO:0000256" key="7">
    <source>
        <dbReference type="ARBA" id="ARBA00022801"/>
    </source>
</evidence>
<evidence type="ECO:0000256" key="1">
    <source>
        <dbReference type="ARBA" id="ARBA00000721"/>
    </source>
</evidence>
<dbReference type="PANTHER" id="PTHR42776">
    <property type="entry name" value="SERINE PEPTIDASE S9 FAMILY MEMBER"/>
    <property type="match status" value="1"/>
</dbReference>
<dbReference type="InterPro" id="IPR045550">
    <property type="entry name" value="AARE_N"/>
</dbReference>
<dbReference type="SUPFAM" id="SSF53474">
    <property type="entry name" value="alpha/beta-Hydrolases"/>
    <property type="match status" value="1"/>
</dbReference>
<dbReference type="Pfam" id="PF00326">
    <property type="entry name" value="Peptidase_S9"/>
    <property type="match status" value="1"/>
</dbReference>
<accession>A0A8J5XKZ6</accession>
<keyword evidence="6" id="KW-0963">Cytoplasm</keyword>
<comment type="similarity">
    <text evidence="3">Belongs to the peptidase S9C family.</text>
</comment>
<dbReference type="EMBL" id="JAGTXO010000007">
    <property type="protein sequence ID" value="KAG8466723.1"/>
    <property type="molecule type" value="Genomic_DNA"/>
</dbReference>
<reference evidence="11" key="1">
    <citation type="submission" date="2021-05" db="EMBL/GenBank/DDBJ databases">
        <title>The genome of the haptophyte Pavlova lutheri (Diacronema luteri, Pavlovales) - a model for lipid biosynthesis in eukaryotic algae.</title>
        <authorList>
            <person name="Hulatt C.J."/>
            <person name="Posewitz M.C."/>
        </authorList>
    </citation>
    <scope>NUCLEOTIDE SEQUENCE</scope>
    <source>
        <strain evidence="11">NIVA-4/92</strain>
    </source>
</reference>
<dbReference type="InterPro" id="IPR029058">
    <property type="entry name" value="AB_hydrolase_fold"/>
</dbReference>
<comment type="subcellular location">
    <subcellularLocation>
        <location evidence="2">Cytoplasm</location>
    </subcellularLocation>
</comment>
<dbReference type="Proteomes" id="UP000751190">
    <property type="component" value="Unassembled WGS sequence"/>
</dbReference>
<evidence type="ECO:0000256" key="8">
    <source>
        <dbReference type="SAM" id="MobiDB-lite"/>
    </source>
</evidence>
<evidence type="ECO:0000256" key="3">
    <source>
        <dbReference type="ARBA" id="ARBA00010040"/>
    </source>
</evidence>
<feature type="domain" description="Peptidase S9 prolyl oligopeptidase catalytic" evidence="9">
    <location>
        <begin position="643"/>
        <end position="860"/>
    </location>
</feature>
<evidence type="ECO:0000256" key="4">
    <source>
        <dbReference type="ARBA" id="ARBA00011881"/>
    </source>
</evidence>
<dbReference type="AlphaFoldDB" id="A0A8J5XKZ6"/>
<dbReference type="InterPro" id="IPR001375">
    <property type="entry name" value="Peptidase_S9_cat"/>
</dbReference>
<gene>
    <name evidence="11" type="ORF">KFE25_008102</name>
</gene>
<comment type="subunit">
    <text evidence="4">Homotetramer.</text>
</comment>
<feature type="domain" description="Acylamino-acid-releasing enzyme N-terminal" evidence="10">
    <location>
        <begin position="94"/>
        <end position="359"/>
    </location>
</feature>
<sequence length="870" mass="89423">MAQALAARIALAASVSTPALYRGASVIGRKHDNARLSRAPGVDGADGTLELSLDHKQVDLATGRSHTLRSFFRITPDGSCARALAHDVAVDPSVRICIPSPDGRLQLRVRVDTGANGGAGGDDVLEVWSGGELLRRRPLAGTAGAVYADGVFGEPVFSPDGCAIVMLAERLAPTAFKSYFNDDGGGAGAGGDGNGGGAGAGGSGDGGGNGGADKGEAAAKFRPRRDFGERLVNKCEPVVLIFNLAADAVSVLTAANLGLRAGEHPAHVRFDAAGDGLLFSAYDVRGFKHGLSACLNRPTRALHLASYAAAASAVADAAGRDAGTLGATSGAHAAVPLSSGSFLALRPLPSPDGSRIVCLHRADHFREHSACFELAELALARTGDGATPTPAPAPRALVGLVHERRASADASAPTRRDQFHGIFGFHDDLLTFAFVTPRAWRAGGAVGADALIFQTLVAGEAAVFLCPLADARRGGADGAAAADEPAADARAPIRLRHPTAPEWAGRCSTTLLATLDDTAIVRLSAVDRPPEVYAVSELCSTAGPRWALVAGPADAAPEAPGAATDALPFALAAPRDDRSRAALDALRGAMRGVRASTVRVASGAEALLVVPRSSATPSALCPLVVILHGGPHSVALDAYEPRQAMLLARGCALLLPNYRGSLSYGEAFVRALDGQAGTLDVEDCAELTREAVRSHADCLDASRVCAFGGSHGGFLAGWLAGHPTHRALFRAAVLWNPVIDIGAMLGATDIPEWCAAEALGRDWQFGARGGVWPLSGADVAAMHAASPISVVGNVECAALLVLGAADRRVPPMNGRQWAAALEARGHPCEMHEYPDEGHSLAGAEATAHVSVTIVDWICAQLFERDVGRAA</sequence>
<evidence type="ECO:0000256" key="5">
    <source>
        <dbReference type="ARBA" id="ARBA00012917"/>
    </source>
</evidence>
<evidence type="ECO:0000256" key="2">
    <source>
        <dbReference type="ARBA" id="ARBA00004496"/>
    </source>
</evidence>
<dbReference type="PANTHER" id="PTHR42776:SF4">
    <property type="entry name" value="ACYLAMINO-ACID-RELEASING ENZYME"/>
    <property type="match status" value="1"/>
</dbReference>